<keyword evidence="2 7" id="KW-0813">Transport</keyword>
<protein>
    <submittedName>
        <fullName evidence="9">Sugar ABC transporter permease</fullName>
    </submittedName>
</protein>
<feature type="transmembrane region" description="Helical" evidence="7">
    <location>
        <begin position="284"/>
        <end position="303"/>
    </location>
</feature>
<proteinExistence type="inferred from homology"/>
<accession>A0A5D0CU82</accession>
<keyword evidence="10" id="KW-1185">Reference proteome</keyword>
<evidence type="ECO:0000256" key="1">
    <source>
        <dbReference type="ARBA" id="ARBA00004651"/>
    </source>
</evidence>
<evidence type="ECO:0000256" key="6">
    <source>
        <dbReference type="ARBA" id="ARBA00023136"/>
    </source>
</evidence>
<evidence type="ECO:0000256" key="3">
    <source>
        <dbReference type="ARBA" id="ARBA00022475"/>
    </source>
</evidence>
<dbReference type="InterPro" id="IPR035906">
    <property type="entry name" value="MetI-like_sf"/>
</dbReference>
<comment type="similarity">
    <text evidence="7">Belongs to the binding-protein-dependent transport system permease family.</text>
</comment>
<evidence type="ECO:0000313" key="10">
    <source>
        <dbReference type="Proteomes" id="UP000325218"/>
    </source>
</evidence>
<evidence type="ECO:0000256" key="2">
    <source>
        <dbReference type="ARBA" id="ARBA00022448"/>
    </source>
</evidence>
<organism evidence="9 10">
    <name type="scientific">Paenibacillus faecis</name>
    <dbReference type="NCBI Taxonomy" id="862114"/>
    <lineage>
        <taxon>Bacteria</taxon>
        <taxon>Bacillati</taxon>
        <taxon>Bacillota</taxon>
        <taxon>Bacilli</taxon>
        <taxon>Bacillales</taxon>
        <taxon>Paenibacillaceae</taxon>
        <taxon>Paenibacillus</taxon>
    </lineage>
</organism>
<evidence type="ECO:0000256" key="5">
    <source>
        <dbReference type="ARBA" id="ARBA00022989"/>
    </source>
</evidence>
<sequence>MKTLADAQHTITPAPAPSEGIRKRKRTELKYGLLFASPVLLGYLAFVLGPLVITFALGFTEYSMVGTPKFVGLDNFTRLFTGKEPLFYDAVVSTFYYVMVSVPLGIGFSFVLALLLNSKIKGRAFFRGLFYLPVIIPLAASSVIWLWMLQPDFGVVNYVLGLFGVPKIPWLSSDSTVIPTLILFSLWLTGNTMVIFLAGLQNIPSHLYEAIEVDGGNTLHKIWYITLPMSSSIIFFNTVIGFVNAFQTFVQPAVMTQGGPNNASYLIVYYLFKEGFQFTKFGTASAAAFLLFLIILLCTAVLFKFSDSLVYYEGQERGK</sequence>
<evidence type="ECO:0000313" key="9">
    <source>
        <dbReference type="EMBL" id="TYA13551.1"/>
    </source>
</evidence>
<dbReference type="InterPro" id="IPR051393">
    <property type="entry name" value="ABC_transporter_permease"/>
</dbReference>
<feature type="transmembrane region" description="Helical" evidence="7">
    <location>
        <begin position="128"/>
        <end position="148"/>
    </location>
</feature>
<dbReference type="PANTHER" id="PTHR30193">
    <property type="entry name" value="ABC TRANSPORTER PERMEASE PROTEIN"/>
    <property type="match status" value="1"/>
</dbReference>
<dbReference type="InterPro" id="IPR000515">
    <property type="entry name" value="MetI-like"/>
</dbReference>
<dbReference type="OrthoDB" id="9788108at2"/>
<dbReference type="Gene3D" id="1.10.3720.10">
    <property type="entry name" value="MetI-like"/>
    <property type="match status" value="1"/>
</dbReference>
<dbReference type="GO" id="GO:0005886">
    <property type="term" value="C:plasma membrane"/>
    <property type="evidence" value="ECO:0007669"/>
    <property type="project" value="UniProtKB-SubCell"/>
</dbReference>
<comment type="caution">
    <text evidence="9">The sequence shown here is derived from an EMBL/GenBank/DDBJ whole genome shotgun (WGS) entry which is preliminary data.</text>
</comment>
<dbReference type="PROSITE" id="PS50928">
    <property type="entry name" value="ABC_TM1"/>
    <property type="match status" value="1"/>
</dbReference>
<gene>
    <name evidence="9" type="ORF">FRY98_12970</name>
</gene>
<feature type="transmembrane region" description="Helical" evidence="7">
    <location>
        <begin position="177"/>
        <end position="201"/>
    </location>
</feature>
<dbReference type="RefSeq" id="WP_148452336.1">
    <property type="nucleotide sequence ID" value="NZ_VSDO01000002.1"/>
</dbReference>
<name>A0A5D0CU82_9BACL</name>
<dbReference type="Pfam" id="PF00528">
    <property type="entry name" value="BPD_transp_1"/>
    <property type="match status" value="1"/>
</dbReference>
<keyword evidence="3" id="KW-1003">Cell membrane</keyword>
<dbReference type="EMBL" id="VSDO01000002">
    <property type="protein sequence ID" value="TYA13551.1"/>
    <property type="molecule type" value="Genomic_DNA"/>
</dbReference>
<feature type="transmembrane region" description="Helical" evidence="7">
    <location>
        <begin position="95"/>
        <end position="116"/>
    </location>
</feature>
<keyword evidence="6 7" id="KW-0472">Membrane</keyword>
<dbReference type="SUPFAM" id="SSF161098">
    <property type="entry name" value="MetI-like"/>
    <property type="match status" value="1"/>
</dbReference>
<dbReference type="GO" id="GO:0055085">
    <property type="term" value="P:transmembrane transport"/>
    <property type="evidence" value="ECO:0007669"/>
    <property type="project" value="InterPro"/>
</dbReference>
<keyword evidence="4 7" id="KW-0812">Transmembrane</keyword>
<feature type="transmembrane region" description="Helical" evidence="7">
    <location>
        <begin position="222"/>
        <end position="243"/>
    </location>
</feature>
<dbReference type="AlphaFoldDB" id="A0A5D0CU82"/>
<feature type="transmembrane region" description="Helical" evidence="7">
    <location>
        <begin position="249"/>
        <end position="272"/>
    </location>
</feature>
<evidence type="ECO:0000259" key="8">
    <source>
        <dbReference type="PROSITE" id="PS50928"/>
    </source>
</evidence>
<keyword evidence="5 7" id="KW-1133">Transmembrane helix</keyword>
<reference evidence="9 10" key="1">
    <citation type="submission" date="2019-08" db="EMBL/GenBank/DDBJ databases">
        <title>Genome sequencing of Paenibacillus faecis DSM 23593(T).</title>
        <authorList>
            <person name="Kook J.-K."/>
            <person name="Park S.-N."/>
            <person name="Lim Y.K."/>
        </authorList>
    </citation>
    <scope>NUCLEOTIDE SEQUENCE [LARGE SCALE GENOMIC DNA]</scope>
    <source>
        <strain evidence="9 10">DSM 23593</strain>
    </source>
</reference>
<dbReference type="PANTHER" id="PTHR30193:SF37">
    <property type="entry name" value="INNER MEMBRANE ABC TRANSPORTER PERMEASE PROTEIN YCJO"/>
    <property type="match status" value="1"/>
</dbReference>
<feature type="domain" description="ABC transmembrane type-1" evidence="8">
    <location>
        <begin position="91"/>
        <end position="302"/>
    </location>
</feature>
<evidence type="ECO:0000256" key="7">
    <source>
        <dbReference type="RuleBase" id="RU363032"/>
    </source>
</evidence>
<comment type="subcellular location">
    <subcellularLocation>
        <location evidence="1 7">Cell membrane</location>
        <topology evidence="1 7">Multi-pass membrane protein</topology>
    </subcellularLocation>
</comment>
<dbReference type="CDD" id="cd06261">
    <property type="entry name" value="TM_PBP2"/>
    <property type="match status" value="1"/>
</dbReference>
<evidence type="ECO:0000256" key="4">
    <source>
        <dbReference type="ARBA" id="ARBA00022692"/>
    </source>
</evidence>
<feature type="transmembrane region" description="Helical" evidence="7">
    <location>
        <begin position="31"/>
        <end position="59"/>
    </location>
</feature>
<dbReference type="Proteomes" id="UP000325218">
    <property type="component" value="Unassembled WGS sequence"/>
</dbReference>